<comment type="caution">
    <text evidence="5">The sequence shown here is derived from an EMBL/GenBank/DDBJ whole genome shotgun (WGS) entry which is preliminary data.</text>
</comment>
<accession>A0A934N5E0</accession>
<dbReference type="SUPFAM" id="SSF51338">
    <property type="entry name" value="Composite domain of metallo-dependent hydrolases"/>
    <property type="match status" value="1"/>
</dbReference>
<sequence length="481" mass="51605">MVLTAARASQSPEVGEGRRGGSGLDLAIRGGRVVTAGSDSVADIGIRDGRVVQIGGEVQPAVREIEAADKLVLPGGIDMHVHLTPVDFLEPPLHWVDDFTSGSQAAAAGGVTTVGNITFPRLGERLLATVDRVSEQAGRESIVDFVLHPVLVEPSPENLAEIPQLSAKGHSSLKIFMILGNFDARATDYLKALRLAGANQMITLIHCEDACVINFLVEELLTAGKGDPTHYSESRPVFTESAAVERAVAFCQAAAAPIYIVHLSSAEALAAATRARARGLPVYVETRPIYLVFTEQQFAGADAGLYVGNPPLRGEEDKAALWAALSTGQIQTCCTDHAPWTREEKLEPGLDIRTVRPGMADLEFLMPLLFTEGVIGGRLSLQKFVEITSTNAAKLFGLFPTKGTIAVGSDADLVVWDPKRARRLRGEEMFSKARFNLLEDRELTGWPVYTVSRGDVIFDNGRVIGDPGRGRLVPRGSAGTH</sequence>
<evidence type="ECO:0000256" key="3">
    <source>
        <dbReference type="SAM" id="MobiDB-lite"/>
    </source>
</evidence>
<proteinExistence type="inferred from homology"/>
<evidence type="ECO:0000256" key="1">
    <source>
        <dbReference type="ARBA" id="ARBA00001947"/>
    </source>
</evidence>
<dbReference type="InterPro" id="IPR050378">
    <property type="entry name" value="Metallo-dep_Hydrolases_sf"/>
</dbReference>
<dbReference type="EMBL" id="JAEKNR010000240">
    <property type="protein sequence ID" value="MBJ7601265.1"/>
    <property type="molecule type" value="Genomic_DNA"/>
</dbReference>
<dbReference type="GO" id="GO:0016812">
    <property type="term" value="F:hydrolase activity, acting on carbon-nitrogen (but not peptide) bonds, in cyclic amides"/>
    <property type="evidence" value="ECO:0007669"/>
    <property type="project" value="TreeGrafter"/>
</dbReference>
<dbReference type="InterPro" id="IPR011059">
    <property type="entry name" value="Metal-dep_hydrolase_composite"/>
</dbReference>
<dbReference type="GO" id="GO:0005829">
    <property type="term" value="C:cytosol"/>
    <property type="evidence" value="ECO:0007669"/>
    <property type="project" value="TreeGrafter"/>
</dbReference>
<name>A0A934N5E0_9BACT</name>
<keyword evidence="6" id="KW-1185">Reference proteome</keyword>
<comment type="similarity">
    <text evidence="2">Belongs to the metallo-dependent hydrolases superfamily. Hydantoinase/dihydropyrimidinase family.</text>
</comment>
<dbReference type="FunFam" id="3.20.20.140:FF:000174">
    <property type="entry name" value="Dihydropyrimidinase-related protein 2"/>
    <property type="match status" value="1"/>
</dbReference>
<gene>
    <name evidence="5" type="ORF">JF922_24730</name>
</gene>
<dbReference type="Pfam" id="PF01979">
    <property type="entry name" value="Amidohydro_1"/>
    <property type="match status" value="1"/>
</dbReference>
<evidence type="ECO:0000259" key="4">
    <source>
        <dbReference type="Pfam" id="PF01979"/>
    </source>
</evidence>
<dbReference type="Gene3D" id="3.20.20.140">
    <property type="entry name" value="Metal-dependent hydrolases"/>
    <property type="match status" value="1"/>
</dbReference>
<feature type="region of interest" description="Disordered" evidence="3">
    <location>
        <begin position="1"/>
        <end position="22"/>
    </location>
</feature>
<dbReference type="RefSeq" id="WP_338205441.1">
    <property type="nucleotide sequence ID" value="NZ_JAEKNR010000240.1"/>
</dbReference>
<dbReference type="SUPFAM" id="SSF51556">
    <property type="entry name" value="Metallo-dependent hydrolases"/>
    <property type="match status" value="1"/>
</dbReference>
<protein>
    <submittedName>
        <fullName evidence="5">Amidohydrolase family protein</fullName>
    </submittedName>
</protein>
<dbReference type="PANTHER" id="PTHR11647">
    <property type="entry name" value="HYDRANTOINASE/DIHYDROPYRIMIDINASE FAMILY MEMBER"/>
    <property type="match status" value="1"/>
</dbReference>
<feature type="domain" description="Amidohydrolase-related" evidence="4">
    <location>
        <begin position="71"/>
        <end position="432"/>
    </location>
</feature>
<evidence type="ECO:0000313" key="6">
    <source>
        <dbReference type="Proteomes" id="UP000612893"/>
    </source>
</evidence>
<evidence type="ECO:0000313" key="5">
    <source>
        <dbReference type="EMBL" id="MBJ7601265.1"/>
    </source>
</evidence>
<organism evidence="5 6">
    <name type="scientific">Candidatus Nephthysia bennettiae</name>
    <dbReference type="NCBI Taxonomy" id="3127016"/>
    <lineage>
        <taxon>Bacteria</taxon>
        <taxon>Bacillati</taxon>
        <taxon>Candidatus Dormiibacterota</taxon>
        <taxon>Candidatus Dormibacteria</taxon>
        <taxon>Candidatus Dormibacterales</taxon>
        <taxon>Candidatus Dormibacteraceae</taxon>
        <taxon>Candidatus Nephthysia</taxon>
    </lineage>
</organism>
<dbReference type="Gene3D" id="2.30.40.10">
    <property type="entry name" value="Urease, subunit C, domain 1"/>
    <property type="match status" value="1"/>
</dbReference>
<dbReference type="AlphaFoldDB" id="A0A934N5E0"/>
<dbReference type="Proteomes" id="UP000612893">
    <property type="component" value="Unassembled WGS sequence"/>
</dbReference>
<dbReference type="InterPro" id="IPR006680">
    <property type="entry name" value="Amidohydro-rel"/>
</dbReference>
<reference evidence="5" key="1">
    <citation type="submission" date="2020-10" db="EMBL/GenBank/DDBJ databases">
        <title>Ca. Dormibacterota MAGs.</title>
        <authorList>
            <person name="Montgomery K."/>
        </authorList>
    </citation>
    <scope>NUCLEOTIDE SEQUENCE [LARGE SCALE GENOMIC DNA]</scope>
    <source>
        <strain evidence="5">SC8812_S17_10</strain>
    </source>
</reference>
<dbReference type="InterPro" id="IPR032466">
    <property type="entry name" value="Metal_Hydrolase"/>
</dbReference>
<dbReference type="PANTHER" id="PTHR11647:SF1">
    <property type="entry name" value="COLLAPSIN RESPONSE MEDIATOR PROTEIN"/>
    <property type="match status" value="1"/>
</dbReference>
<evidence type="ECO:0000256" key="2">
    <source>
        <dbReference type="ARBA" id="ARBA00008829"/>
    </source>
</evidence>
<comment type="cofactor">
    <cofactor evidence="1">
        <name>Zn(2+)</name>
        <dbReference type="ChEBI" id="CHEBI:29105"/>
    </cofactor>
</comment>